<dbReference type="GO" id="GO:0003712">
    <property type="term" value="F:transcription coregulator activity"/>
    <property type="evidence" value="ECO:0007669"/>
    <property type="project" value="InterPro"/>
</dbReference>
<accession>A0A899G497</accession>
<dbReference type="EMBL" id="CP054541">
    <property type="protein sequence ID" value="QSL66158.1"/>
    <property type="molecule type" value="Genomic_DNA"/>
</dbReference>
<dbReference type="AlphaFoldDB" id="A0A899G497"/>
<proteinExistence type="predicted"/>
<feature type="compositionally biased region" description="Basic and acidic residues" evidence="1">
    <location>
        <begin position="31"/>
        <end position="41"/>
    </location>
</feature>
<dbReference type="OrthoDB" id="5401119at2759"/>
<name>A0A899G497_9ASCO</name>
<evidence type="ECO:0000313" key="3">
    <source>
        <dbReference type="Proteomes" id="UP000663699"/>
    </source>
</evidence>
<dbReference type="GO" id="GO:0060962">
    <property type="term" value="P:regulation of ribosomal protein gene transcription by RNA polymerase II"/>
    <property type="evidence" value="ECO:0007669"/>
    <property type="project" value="InterPro"/>
</dbReference>
<organism evidence="2 3">
    <name type="scientific">Pneumocystis wakefieldiae</name>
    <dbReference type="NCBI Taxonomy" id="38082"/>
    <lineage>
        <taxon>Eukaryota</taxon>
        <taxon>Fungi</taxon>
        <taxon>Dikarya</taxon>
        <taxon>Ascomycota</taxon>
        <taxon>Taphrinomycotina</taxon>
        <taxon>Pneumocystomycetes</taxon>
        <taxon>Pneumocystaceae</taxon>
        <taxon>Pneumocystis</taxon>
    </lineage>
</organism>
<evidence type="ECO:0000256" key="1">
    <source>
        <dbReference type="SAM" id="MobiDB-lite"/>
    </source>
</evidence>
<reference evidence="2" key="1">
    <citation type="submission" date="2020-06" db="EMBL/GenBank/DDBJ databases">
        <title>Genomes of multiple members of Pneumocystis genus reveal paths to human pathogen Pneumocystis jirovecii.</title>
        <authorList>
            <person name="Cisse O.H."/>
            <person name="Ma L."/>
            <person name="Dekker J."/>
            <person name="Khil P."/>
            <person name="Jo J."/>
            <person name="Brenchley J."/>
            <person name="Blair R."/>
            <person name="Pahar B."/>
            <person name="Chabe M."/>
            <person name="Van Rompay K.A."/>
            <person name="Keesler R."/>
            <person name="Sukura A."/>
            <person name="Hirsch V."/>
            <person name="Kutty G."/>
            <person name="Liu Y."/>
            <person name="Peng L."/>
            <person name="Chen J."/>
            <person name="Song J."/>
            <person name="Weissenbacher-Lang C."/>
            <person name="Xu J."/>
            <person name="Upham N.S."/>
            <person name="Stajich J.E."/>
            <person name="Cuomo C.A."/>
            <person name="Cushion M.T."/>
            <person name="Kovacs J.A."/>
        </authorList>
    </citation>
    <scope>NUCLEOTIDE SEQUENCE</scope>
    <source>
        <strain evidence="2">2A</strain>
    </source>
</reference>
<feature type="compositionally biased region" description="Basic and acidic residues" evidence="1">
    <location>
        <begin position="8"/>
        <end position="17"/>
    </location>
</feature>
<gene>
    <name evidence="2" type="ORF">MERGE_000533</name>
</gene>
<protein>
    <submittedName>
        <fullName evidence="2">Uncharacterized protein</fullName>
    </submittedName>
</protein>
<feature type="region of interest" description="Disordered" evidence="1">
    <location>
        <begin position="1"/>
        <end position="41"/>
    </location>
</feature>
<sequence length="628" mass="71114">MKKKKQRSSIDKDKEVFNVRNRLGSTLPSGRRGEDDKEGKEVASSFALRDMFLSLENEGGEGWIGRGKEVGGGSKESYLIKYGNNIEKIDMNDLCSTYNGKRIQEFSIPKGLERQKQPRLQSSDKQILSIPEHKNNIKESHLVFSKLSQGRYSNGSSDACCNISDEVVVCNDFSFNKKVWKKSLLSGTNGHNSVEMNGSNLDSEERENIVRSKISKNKFFNELSDLDYYDDDGIFCFDDSSSTSSFKDSGERNYRNRLSTDGSEVERTCSILVKDKNSQVYHDGSRAQISYSNDENLFWSGDFQDEDSYIPLFRTQTYEEYNSSDDVWSFYTSSFFSETNDTNDIKDVNSISDKPFFESNFDILNEKGYTTDEDQNFIVKKKNQEKKVEVSDNNFEKGHACFTETNDHILALHNSKTSNSNKKENLNIETVSTNSHSNSGTTPSNTLNKPPILGTWTRDLKRPIGIIDGISTNVINPVAPSCTILSPSNLSPLSIPSLDDILDTSAFVQLSPSNSSSSSAKNYLSDFYRWDKIPIGTFRRHQQRFMNTRDELIKGEWFVLTSKSRRQCSNVPILGTNACHKKKKLKKKRNKNKLKDNIELFEEDKEIGMEHCGLGLGPQLSPLFNGLS</sequence>
<dbReference type="InterPro" id="IPR018837">
    <property type="entry name" value="TF_CRF1/IFH1"/>
</dbReference>
<keyword evidence="3" id="KW-1185">Reference proteome</keyword>
<dbReference type="Pfam" id="PF10380">
    <property type="entry name" value="CRF1"/>
    <property type="match status" value="1"/>
</dbReference>
<dbReference type="Proteomes" id="UP000663699">
    <property type="component" value="Chromosome 10"/>
</dbReference>
<evidence type="ECO:0000313" key="2">
    <source>
        <dbReference type="EMBL" id="QSL66158.1"/>
    </source>
</evidence>